<evidence type="ECO:0000313" key="11">
    <source>
        <dbReference type="Proteomes" id="UP000199093"/>
    </source>
</evidence>
<dbReference type="PANTHER" id="PTHR42755">
    <property type="entry name" value="3-DEOXY-MANNO-OCTULOSONATE CYTIDYLYLTRANSFERASE"/>
    <property type="match status" value="1"/>
</dbReference>
<feature type="domain" description="3-deoxy-D-manno-octulosonic-acid transferase N-terminal" evidence="9">
    <location>
        <begin position="9"/>
        <end position="160"/>
    </location>
</feature>
<dbReference type="Gene3D" id="3.40.50.11720">
    <property type="entry name" value="3-Deoxy-D-manno-octulosonic-acid transferase, N-terminal domain"/>
    <property type="match status" value="1"/>
</dbReference>
<evidence type="ECO:0000256" key="7">
    <source>
        <dbReference type="ARBA" id="ARBA00049183"/>
    </source>
</evidence>
<dbReference type="Pfam" id="PF04413">
    <property type="entry name" value="Glycos_transf_N"/>
    <property type="match status" value="1"/>
</dbReference>
<gene>
    <name evidence="10" type="ORF">SAMN04487993_1002115</name>
</gene>
<dbReference type="InterPro" id="IPR039901">
    <property type="entry name" value="Kdotransferase"/>
</dbReference>
<keyword evidence="8" id="KW-1003">Cell membrane</keyword>
<evidence type="ECO:0000259" key="9">
    <source>
        <dbReference type="Pfam" id="PF04413"/>
    </source>
</evidence>
<comment type="catalytic activity">
    <reaction evidence="7 8">
        <text>lipid IVA (E. coli) + CMP-3-deoxy-beta-D-manno-octulosonate = alpha-Kdo-(2-&gt;6)-lipid IVA (E. coli) + CMP + H(+)</text>
        <dbReference type="Rhea" id="RHEA:28066"/>
        <dbReference type="ChEBI" id="CHEBI:15378"/>
        <dbReference type="ChEBI" id="CHEBI:58603"/>
        <dbReference type="ChEBI" id="CHEBI:60364"/>
        <dbReference type="ChEBI" id="CHEBI:60377"/>
        <dbReference type="ChEBI" id="CHEBI:85987"/>
        <dbReference type="EC" id="2.4.99.12"/>
    </reaction>
</comment>
<dbReference type="GO" id="GO:0043842">
    <property type="term" value="F:Kdo transferase activity"/>
    <property type="evidence" value="ECO:0007669"/>
    <property type="project" value="UniProtKB-EC"/>
</dbReference>
<dbReference type="InterPro" id="IPR007507">
    <property type="entry name" value="Glycos_transf_N"/>
</dbReference>
<comment type="function">
    <text evidence="1 8">Involved in lipopolysaccharide (LPS) biosynthesis. Catalyzes the transfer of 3-deoxy-D-manno-octulosonate (Kdo) residue(s) from CMP-Kdo to lipid IV(A), the tetraacyldisaccharide-1,4'-bisphosphate precursor of lipid A.</text>
</comment>
<evidence type="ECO:0000256" key="8">
    <source>
        <dbReference type="RuleBase" id="RU365103"/>
    </source>
</evidence>
<comment type="pathway">
    <text evidence="2 8">Bacterial outer membrane biogenesis; LPS core biosynthesis.</text>
</comment>
<keyword evidence="5 8" id="KW-0808">Transferase</keyword>
<dbReference type="GO" id="GO:0005886">
    <property type="term" value="C:plasma membrane"/>
    <property type="evidence" value="ECO:0007669"/>
    <property type="project" value="UniProtKB-SubCell"/>
</dbReference>
<evidence type="ECO:0000256" key="5">
    <source>
        <dbReference type="ARBA" id="ARBA00022679"/>
    </source>
</evidence>
<proteinExistence type="inferred from homology"/>
<evidence type="ECO:0000313" key="10">
    <source>
        <dbReference type="EMBL" id="SDI22244.1"/>
    </source>
</evidence>
<dbReference type="GO" id="GO:0009244">
    <property type="term" value="P:lipopolysaccharide core region biosynthetic process"/>
    <property type="evidence" value="ECO:0007669"/>
    <property type="project" value="UniProtKB-UniRule"/>
</dbReference>
<dbReference type="EMBL" id="FNEJ01000002">
    <property type="protein sequence ID" value="SDI22244.1"/>
    <property type="molecule type" value="Genomic_DNA"/>
</dbReference>
<dbReference type="PANTHER" id="PTHR42755:SF1">
    <property type="entry name" value="3-DEOXY-D-MANNO-OCTULOSONIC ACID TRANSFERASE, MITOCHONDRIAL-RELATED"/>
    <property type="match status" value="1"/>
</dbReference>
<name>A0A1G8ITF5_9RHOB</name>
<evidence type="ECO:0000256" key="3">
    <source>
        <dbReference type="ARBA" id="ARBA00012621"/>
    </source>
</evidence>
<accession>A0A1G8ITF5</accession>
<dbReference type="Gene3D" id="3.40.50.2000">
    <property type="entry name" value="Glycogen Phosphorylase B"/>
    <property type="match status" value="1"/>
</dbReference>
<organism evidence="10 11">
    <name type="scientific">Salipiger marinus</name>
    <dbReference type="NCBI Taxonomy" id="555512"/>
    <lineage>
        <taxon>Bacteria</taxon>
        <taxon>Pseudomonadati</taxon>
        <taxon>Pseudomonadota</taxon>
        <taxon>Alphaproteobacteria</taxon>
        <taxon>Rhodobacterales</taxon>
        <taxon>Roseobacteraceae</taxon>
        <taxon>Salipiger</taxon>
    </lineage>
</organism>
<reference evidence="11" key="1">
    <citation type="submission" date="2016-10" db="EMBL/GenBank/DDBJ databases">
        <authorList>
            <person name="Varghese N."/>
            <person name="Submissions S."/>
        </authorList>
    </citation>
    <scope>NUCLEOTIDE SEQUENCE [LARGE SCALE GENOMIC DNA]</scope>
    <source>
        <strain evidence="11">DSM 26424</strain>
    </source>
</reference>
<dbReference type="GO" id="GO:0009245">
    <property type="term" value="P:lipid A biosynthetic process"/>
    <property type="evidence" value="ECO:0007669"/>
    <property type="project" value="TreeGrafter"/>
</dbReference>
<keyword evidence="11" id="KW-1185">Reference proteome</keyword>
<dbReference type="RefSeq" id="WP_230795900.1">
    <property type="nucleotide sequence ID" value="NZ_FNEJ01000002.1"/>
</dbReference>
<evidence type="ECO:0000256" key="4">
    <source>
        <dbReference type="ARBA" id="ARBA00019077"/>
    </source>
</evidence>
<evidence type="ECO:0000256" key="1">
    <source>
        <dbReference type="ARBA" id="ARBA00003394"/>
    </source>
</evidence>
<comment type="similarity">
    <text evidence="8">Belongs to the glycosyltransferase group 1 family.</text>
</comment>
<keyword evidence="8" id="KW-0472">Membrane</keyword>
<sequence length="380" mass="40576">MAEPDQPRPAGPIIWAQAGTPGSARPLAALLSRLQMQRPDLSLLVTGDSACAPPGAIATDLPGESQPEVTGFATHWRPAIGFWTGQHLRPALLHTLKARGTKLVLLDARDAQWTTPAPGWMPDAAPATLSLFDRAYGVDDAARRRLRRAGLPEDRLPRTGLLTETAPPLDYPRRAHEELVAAFAARPVWLAARVRTAEAEQVLDAHLRAVRLAHRLLLILVPAEGEDAAAIADRARASDLRLCLWDNGEMPDETTQMILTETPGELGLWYRLAPLVFLGGSLVPGHGGEDPLEAAVHGTALLYGPNVGRHLPAYSRLAEAGAARIVRDFDSLSAAVSQLIAPDRAAAMAHAGWDVVSQGAALTDELLTLAGDWLDTGEAA</sequence>
<dbReference type="InterPro" id="IPR038107">
    <property type="entry name" value="Glycos_transf_N_sf"/>
</dbReference>
<dbReference type="UniPathway" id="UPA00958"/>
<dbReference type="SUPFAM" id="SSF53756">
    <property type="entry name" value="UDP-Glycosyltransferase/glycogen phosphorylase"/>
    <property type="match status" value="1"/>
</dbReference>
<comment type="subcellular location">
    <subcellularLocation>
        <location evidence="8">Cell membrane</location>
    </subcellularLocation>
</comment>
<dbReference type="STRING" id="555512.SAMN04487993_1002115"/>
<evidence type="ECO:0000256" key="6">
    <source>
        <dbReference type="ARBA" id="ARBA00031445"/>
    </source>
</evidence>
<keyword evidence="8" id="KW-0448">Lipopolysaccharide biosynthesis</keyword>
<dbReference type="EC" id="2.4.99.12" evidence="3 8"/>
<dbReference type="Proteomes" id="UP000199093">
    <property type="component" value="Unassembled WGS sequence"/>
</dbReference>
<dbReference type="AlphaFoldDB" id="A0A1G8ITF5"/>
<evidence type="ECO:0000256" key="2">
    <source>
        <dbReference type="ARBA" id="ARBA00004713"/>
    </source>
</evidence>
<protein>
    <recommendedName>
        <fullName evidence="4 8">3-deoxy-D-manno-octulosonic acid transferase</fullName>
        <shortName evidence="8">Kdo transferase</shortName>
        <ecNumber evidence="3 8">2.4.99.12</ecNumber>
    </recommendedName>
    <alternativeName>
        <fullName evidence="6 8">Lipid IV(A) 3-deoxy-D-manno-octulosonic acid transferase</fullName>
    </alternativeName>
</protein>